<dbReference type="GO" id="GO:0046503">
    <property type="term" value="P:glycerolipid catabolic process"/>
    <property type="evidence" value="ECO:0007669"/>
    <property type="project" value="TreeGrafter"/>
</dbReference>
<evidence type="ECO:0000313" key="3">
    <source>
        <dbReference type="Proteomes" id="UP000477543"/>
    </source>
</evidence>
<dbReference type="AlphaFoldDB" id="A0A6L9G8U5"/>
<reference evidence="2 3" key="1">
    <citation type="submission" date="2020-01" db="EMBL/GenBank/DDBJ databases">
        <title>Glutamicibacter soli M275.</title>
        <authorList>
            <person name="Meng X."/>
        </authorList>
    </citation>
    <scope>NUCLEOTIDE SEQUENCE [LARGE SCALE GENOMIC DNA]</scope>
    <source>
        <strain evidence="2 3">M275</strain>
    </source>
</reference>
<protein>
    <submittedName>
        <fullName evidence="2">Alpha/beta fold hydrolase</fullName>
    </submittedName>
</protein>
<comment type="caution">
    <text evidence="2">The sequence shown here is derived from an EMBL/GenBank/DDBJ whole genome shotgun (WGS) entry which is preliminary data.</text>
</comment>
<dbReference type="Proteomes" id="UP000477543">
    <property type="component" value="Unassembled WGS sequence"/>
</dbReference>
<dbReference type="GO" id="GO:0004806">
    <property type="term" value="F:triacylglycerol lipase activity"/>
    <property type="evidence" value="ECO:0007669"/>
    <property type="project" value="TreeGrafter"/>
</dbReference>
<dbReference type="EMBL" id="WYDN01000015">
    <property type="protein sequence ID" value="NAZ17333.1"/>
    <property type="molecule type" value="Genomic_DNA"/>
</dbReference>
<organism evidence="2 3">
    <name type="scientific">Glutamicibacter soli</name>
    <dbReference type="NCBI Taxonomy" id="453836"/>
    <lineage>
        <taxon>Bacteria</taxon>
        <taxon>Bacillati</taxon>
        <taxon>Actinomycetota</taxon>
        <taxon>Actinomycetes</taxon>
        <taxon>Micrococcales</taxon>
        <taxon>Micrococcaceae</taxon>
        <taxon>Glutamicibacter</taxon>
    </lineage>
</organism>
<dbReference type="InterPro" id="IPR050471">
    <property type="entry name" value="AB_hydrolase"/>
</dbReference>
<dbReference type="Pfam" id="PF12697">
    <property type="entry name" value="Abhydrolase_6"/>
    <property type="match status" value="1"/>
</dbReference>
<gene>
    <name evidence="2" type="ORF">GT020_14855</name>
</gene>
<keyword evidence="2" id="KW-0378">Hydrolase</keyword>
<dbReference type="PRINTS" id="PR00111">
    <property type="entry name" value="ABHYDROLASE"/>
</dbReference>
<evidence type="ECO:0000313" key="2">
    <source>
        <dbReference type="EMBL" id="NAZ17333.1"/>
    </source>
</evidence>
<dbReference type="InterPro" id="IPR000073">
    <property type="entry name" value="AB_hydrolase_1"/>
</dbReference>
<dbReference type="Gene3D" id="3.40.50.1820">
    <property type="entry name" value="alpha/beta hydrolase"/>
    <property type="match status" value="1"/>
</dbReference>
<sequence>MDIPTRTTVVHYAEHGSGVPVLVLHGGGVDHREPQACFEPAFDGVPAYRRIYPDLPGMGRTAAGPEIGGAEDVLEVLLDFADRASGGAPYLLAGHSAGAYYARAMALAAPQRVAGLALVCPLLPGDAEVPEHRVLVPGVQSEDRGFTQYFVLHTRGMLERYERFVAPGTQLADAQAMERIGRHWELVAAAPSTYEPPTLLVVGRQDSTVGFAGTMRAAADFPNSTLAVLDGAGHALPHEQPLLLRALLVDWLARTRRGAG</sequence>
<dbReference type="SUPFAM" id="SSF53474">
    <property type="entry name" value="alpha/beta-Hydrolases"/>
    <property type="match status" value="1"/>
</dbReference>
<name>A0A6L9G8U5_9MICC</name>
<dbReference type="RefSeq" id="WP_161449801.1">
    <property type="nucleotide sequence ID" value="NZ_WYDN01000015.1"/>
</dbReference>
<feature type="domain" description="AB hydrolase-1" evidence="1">
    <location>
        <begin position="21"/>
        <end position="242"/>
    </location>
</feature>
<accession>A0A6L9G8U5</accession>
<dbReference type="PANTHER" id="PTHR43433">
    <property type="entry name" value="HYDROLASE, ALPHA/BETA FOLD FAMILY PROTEIN"/>
    <property type="match status" value="1"/>
</dbReference>
<dbReference type="InterPro" id="IPR029058">
    <property type="entry name" value="AB_hydrolase_fold"/>
</dbReference>
<dbReference type="PANTHER" id="PTHR43433:SF5">
    <property type="entry name" value="AB HYDROLASE-1 DOMAIN-CONTAINING PROTEIN"/>
    <property type="match status" value="1"/>
</dbReference>
<proteinExistence type="predicted"/>
<evidence type="ECO:0000259" key="1">
    <source>
        <dbReference type="Pfam" id="PF12697"/>
    </source>
</evidence>